<proteinExistence type="inferred from homology"/>
<dbReference type="PROSITE" id="PS51257">
    <property type="entry name" value="PROKAR_LIPOPROTEIN"/>
    <property type="match status" value="1"/>
</dbReference>
<evidence type="ECO:0000256" key="6">
    <source>
        <dbReference type="ARBA" id="ARBA00023288"/>
    </source>
</evidence>
<dbReference type="AlphaFoldDB" id="A0A231MXI0"/>
<keyword evidence="5" id="KW-0564">Palmitate</keyword>
<evidence type="ECO:0000313" key="8">
    <source>
        <dbReference type="Proteomes" id="UP000217763"/>
    </source>
</evidence>
<evidence type="ECO:0000313" key="7">
    <source>
        <dbReference type="EMBL" id="ATG75969.1"/>
    </source>
</evidence>
<comment type="similarity">
    <text evidence="1">Belongs to the EcnA/EcnB lipoprotein family.</text>
</comment>
<dbReference type="GO" id="GO:0016020">
    <property type="term" value="C:membrane"/>
    <property type="evidence" value="ECO:0007669"/>
    <property type="project" value="InterPro"/>
</dbReference>
<gene>
    <name evidence="7" type="ORF">AN401_14660</name>
</gene>
<sequence length="49" mass="5175">MFRKIMAMLMAMGLAAGLAGCNTFAGAGKDIQRGGEVVEEAARDVQQKM</sequence>
<name>A0A231MXI0_9GAMM</name>
<evidence type="ECO:0000256" key="1">
    <source>
        <dbReference type="ARBA" id="ARBA00010296"/>
    </source>
</evidence>
<keyword evidence="8" id="KW-1185">Reference proteome</keyword>
<evidence type="ECO:0000256" key="5">
    <source>
        <dbReference type="ARBA" id="ARBA00023139"/>
    </source>
</evidence>
<dbReference type="Pfam" id="PF08085">
    <property type="entry name" value="Entericidin"/>
    <property type="match status" value="1"/>
</dbReference>
<keyword evidence="2" id="KW-1003">Cell membrane</keyword>
<keyword evidence="6" id="KW-0449">Lipoprotein</keyword>
<accession>A0A231MXI0</accession>
<keyword evidence="3" id="KW-0732">Signal</keyword>
<organism evidence="7 8">
    <name type="scientific">Zobellella denitrificans</name>
    <dbReference type="NCBI Taxonomy" id="347534"/>
    <lineage>
        <taxon>Bacteria</taxon>
        <taxon>Pseudomonadati</taxon>
        <taxon>Pseudomonadota</taxon>
        <taxon>Gammaproteobacteria</taxon>
        <taxon>Aeromonadales</taxon>
        <taxon>Aeromonadaceae</taxon>
        <taxon>Zobellella</taxon>
    </lineage>
</organism>
<dbReference type="RefSeq" id="WP_094040067.1">
    <property type="nucleotide sequence ID" value="NZ_NMUO01000050.1"/>
</dbReference>
<dbReference type="EMBL" id="CP012621">
    <property type="protein sequence ID" value="ATG75969.1"/>
    <property type="molecule type" value="Genomic_DNA"/>
</dbReference>
<dbReference type="KEGG" id="zdf:AN401_14660"/>
<dbReference type="Proteomes" id="UP000217763">
    <property type="component" value="Chromosome"/>
</dbReference>
<evidence type="ECO:0000256" key="4">
    <source>
        <dbReference type="ARBA" id="ARBA00023136"/>
    </source>
</evidence>
<reference evidence="8" key="1">
    <citation type="submission" date="2015-09" db="EMBL/GenBank/DDBJ databases">
        <authorList>
            <person name="Shao Z."/>
            <person name="Wang L."/>
        </authorList>
    </citation>
    <scope>NUCLEOTIDE SEQUENCE [LARGE SCALE GENOMIC DNA]</scope>
    <source>
        <strain evidence="8">F13-1</strain>
    </source>
</reference>
<protein>
    <submittedName>
        <fullName evidence="7">Entericidin</fullName>
    </submittedName>
</protein>
<dbReference type="GO" id="GO:0009636">
    <property type="term" value="P:response to toxic substance"/>
    <property type="evidence" value="ECO:0007669"/>
    <property type="project" value="InterPro"/>
</dbReference>
<evidence type="ECO:0000256" key="2">
    <source>
        <dbReference type="ARBA" id="ARBA00022475"/>
    </source>
</evidence>
<keyword evidence="4" id="KW-0472">Membrane</keyword>
<evidence type="ECO:0000256" key="3">
    <source>
        <dbReference type="ARBA" id="ARBA00022729"/>
    </source>
</evidence>
<dbReference type="InterPro" id="IPR012556">
    <property type="entry name" value="Entericidin"/>
</dbReference>